<dbReference type="Proteomes" id="UP000002035">
    <property type="component" value="Unassembled WGS sequence"/>
</dbReference>
<dbReference type="EMBL" id="DS995703">
    <property type="protein sequence ID" value="EEQ30202.1"/>
    <property type="molecule type" value="Genomic_DNA"/>
</dbReference>
<evidence type="ECO:0000313" key="3">
    <source>
        <dbReference type="Proteomes" id="UP000002035"/>
    </source>
</evidence>
<dbReference type="OrthoDB" id="2349272at2759"/>
<evidence type="ECO:0000256" key="1">
    <source>
        <dbReference type="SAM" id="SignalP"/>
    </source>
</evidence>
<organism evidence="2 3">
    <name type="scientific">Arthroderma otae (strain ATCC MYA-4605 / CBS 113480)</name>
    <name type="common">Microsporum canis</name>
    <dbReference type="NCBI Taxonomy" id="554155"/>
    <lineage>
        <taxon>Eukaryota</taxon>
        <taxon>Fungi</taxon>
        <taxon>Dikarya</taxon>
        <taxon>Ascomycota</taxon>
        <taxon>Pezizomycotina</taxon>
        <taxon>Eurotiomycetes</taxon>
        <taxon>Eurotiomycetidae</taxon>
        <taxon>Onygenales</taxon>
        <taxon>Arthrodermataceae</taxon>
        <taxon>Microsporum</taxon>
    </lineage>
</organism>
<feature type="signal peptide" evidence="1">
    <location>
        <begin position="1"/>
        <end position="18"/>
    </location>
</feature>
<name>C5FKI0_ARTOC</name>
<dbReference type="HOGENOM" id="CLU_071125_1_0_1"/>
<accession>C5FKI0</accession>
<reference evidence="3" key="1">
    <citation type="journal article" date="2012" name="MBio">
        <title>Comparative genome analysis of Trichophyton rubrum and related dermatophytes reveals candidate genes involved in infection.</title>
        <authorList>
            <person name="Martinez D.A."/>
            <person name="Oliver B.G."/>
            <person name="Graeser Y."/>
            <person name="Goldberg J.M."/>
            <person name="Li W."/>
            <person name="Martinez-Rossi N.M."/>
            <person name="Monod M."/>
            <person name="Shelest E."/>
            <person name="Barton R.C."/>
            <person name="Birch E."/>
            <person name="Brakhage A.A."/>
            <person name="Chen Z."/>
            <person name="Gurr S.J."/>
            <person name="Heiman D."/>
            <person name="Heitman J."/>
            <person name="Kosti I."/>
            <person name="Rossi A."/>
            <person name="Saif S."/>
            <person name="Samalova M."/>
            <person name="Saunders C.W."/>
            <person name="Shea T."/>
            <person name="Summerbell R.C."/>
            <person name="Xu J."/>
            <person name="Young S."/>
            <person name="Zeng Q."/>
            <person name="Birren B.W."/>
            <person name="Cuomo C.A."/>
            <person name="White T.C."/>
        </authorList>
    </citation>
    <scope>NUCLEOTIDE SEQUENCE [LARGE SCALE GENOMIC DNA]</scope>
    <source>
        <strain evidence="3">ATCC MYA-4605 / CBS 113480</strain>
    </source>
</reference>
<feature type="chain" id="PRO_5002950239" evidence="1">
    <location>
        <begin position="19"/>
        <end position="238"/>
    </location>
</feature>
<dbReference type="AlphaFoldDB" id="C5FKI0"/>
<keyword evidence="1" id="KW-0732">Signal</keyword>
<dbReference type="VEuPathDB" id="FungiDB:MCYG_03021"/>
<dbReference type="RefSeq" id="XP_002847515.1">
    <property type="nucleotide sequence ID" value="XM_002847469.1"/>
</dbReference>
<evidence type="ECO:0000313" key="2">
    <source>
        <dbReference type="EMBL" id="EEQ30202.1"/>
    </source>
</evidence>
<dbReference type="OMA" id="GSGPWFY"/>
<proteinExistence type="predicted"/>
<dbReference type="eggNOG" id="ENOG502SPR5">
    <property type="taxonomic scope" value="Eukaryota"/>
</dbReference>
<dbReference type="GeneID" id="9225042"/>
<gene>
    <name evidence="2" type="ORF">MCYG_03021</name>
</gene>
<keyword evidence="3" id="KW-1185">Reference proteome</keyword>
<protein>
    <submittedName>
        <fullName evidence="2">Uncharacterized protein</fullName>
    </submittedName>
</protein>
<sequence>MRFLSTAILLLATSFVSASEDPLDGCYDAPTPTPQYGLPTPKPTGGSTSTISKDSMIEALKNIAPGSATEPCVSAPKAEGQCRSASQAAEPLIHSFEKYKITSKPEMAAILSLIALESGEFKYQKNVFPGRPGQGTRNMQMPQFNALYAKSISELRGKIGPKLMNVDAVLDLLLSNDDYDFGSAAWFLTSQCTPAVRTALQSGSEEGWSKYLTECIGTSVTDERKKYWTKAMESVKKL</sequence>